<evidence type="ECO:0000259" key="3">
    <source>
        <dbReference type="Pfam" id="PF13439"/>
    </source>
</evidence>
<dbReference type="InterPro" id="IPR028098">
    <property type="entry name" value="Glyco_trans_4-like_N"/>
</dbReference>
<gene>
    <name evidence="4" type="ORF">ACFFJ6_04435</name>
</gene>
<dbReference type="EMBL" id="JBHLWM010000001">
    <property type="protein sequence ID" value="MFC0239699.1"/>
    <property type="molecule type" value="Genomic_DNA"/>
</dbReference>
<evidence type="ECO:0000259" key="2">
    <source>
        <dbReference type="Pfam" id="PF00534"/>
    </source>
</evidence>
<evidence type="ECO:0000256" key="1">
    <source>
        <dbReference type="ARBA" id="ARBA00022679"/>
    </source>
</evidence>
<feature type="domain" description="Glycosyl transferase family 1" evidence="2">
    <location>
        <begin position="156"/>
        <end position="302"/>
    </location>
</feature>
<proteinExistence type="predicted"/>
<dbReference type="InterPro" id="IPR001296">
    <property type="entry name" value="Glyco_trans_1"/>
</dbReference>
<dbReference type="GO" id="GO:0016757">
    <property type="term" value="F:glycosyltransferase activity"/>
    <property type="evidence" value="ECO:0007669"/>
    <property type="project" value="UniProtKB-KW"/>
</dbReference>
<dbReference type="PANTHER" id="PTHR46401:SF2">
    <property type="entry name" value="GLYCOSYLTRANSFERASE WBBK-RELATED"/>
    <property type="match status" value="1"/>
</dbReference>
<organism evidence="4 5">
    <name type="scientific">Rhodopseudomonas telluris</name>
    <dbReference type="NCBI Taxonomy" id="644215"/>
    <lineage>
        <taxon>Bacteria</taxon>
        <taxon>Pseudomonadati</taxon>
        <taxon>Pseudomonadota</taxon>
        <taxon>Alphaproteobacteria</taxon>
        <taxon>Hyphomicrobiales</taxon>
        <taxon>Nitrobacteraceae</taxon>
        <taxon>Rhodopseudomonas</taxon>
    </lineage>
</organism>
<dbReference type="PANTHER" id="PTHR46401">
    <property type="entry name" value="GLYCOSYLTRANSFERASE WBBK-RELATED"/>
    <property type="match status" value="1"/>
</dbReference>
<keyword evidence="5" id="KW-1185">Reference proteome</keyword>
<dbReference type="RefSeq" id="WP_378384764.1">
    <property type="nucleotide sequence ID" value="NZ_JBHLWM010000001.1"/>
</dbReference>
<reference evidence="4 5" key="1">
    <citation type="submission" date="2024-09" db="EMBL/GenBank/DDBJ databases">
        <authorList>
            <person name="Sun Q."/>
            <person name="Mori K."/>
        </authorList>
    </citation>
    <scope>NUCLEOTIDE SEQUENCE [LARGE SCALE GENOMIC DNA]</scope>
    <source>
        <strain evidence="4 5">KCTC 23279</strain>
    </source>
</reference>
<dbReference type="Pfam" id="PF13439">
    <property type="entry name" value="Glyco_transf_4"/>
    <property type="match status" value="1"/>
</dbReference>
<accession>A0ABV6EN96</accession>
<dbReference type="SUPFAM" id="SSF53756">
    <property type="entry name" value="UDP-Glycosyltransferase/glycogen phosphorylase"/>
    <property type="match status" value="1"/>
</dbReference>
<keyword evidence="4" id="KW-0328">Glycosyltransferase</keyword>
<name>A0ABV6EN96_9BRAD</name>
<feature type="domain" description="Glycosyltransferase subfamily 4-like N-terminal" evidence="3">
    <location>
        <begin position="51"/>
        <end position="138"/>
    </location>
</feature>
<evidence type="ECO:0000313" key="5">
    <source>
        <dbReference type="Proteomes" id="UP001589775"/>
    </source>
</evidence>
<sequence length="326" mass="36597">MIKAIFNVHPYAMELPGGGEMQILKYQQYMPGECEVILHDIWRPRLREARIFHHFHMVAGAEGFLDYVRSMQSKIVLSPNLWINGSNSQNLNLPQIRQYYDIADIIVCNSKAEIENLSQHTGIPREKARVVPNGVDLSFMTPVSDDAFREWADIRGPYILSVGNIERRKNQLAAIRAAKSVGLPLVCIGRIREKDYFESCVKDAAGDAFRYVGHLDQSDPRLAAAYQHCAAFLFPSLLETPGIAALEAAASGAPLVITNEGSTRDYFSGYAEYVDPNDQTSINSALVRALSNPRSNDLRHHVVTNFSWPHVIMHLLGHYLELSYTP</sequence>
<evidence type="ECO:0000313" key="4">
    <source>
        <dbReference type="EMBL" id="MFC0239699.1"/>
    </source>
</evidence>
<comment type="caution">
    <text evidence="4">The sequence shown here is derived from an EMBL/GenBank/DDBJ whole genome shotgun (WGS) entry which is preliminary data.</text>
</comment>
<keyword evidence="1 4" id="KW-0808">Transferase</keyword>
<dbReference type="EC" id="2.4.-.-" evidence="4"/>
<protein>
    <submittedName>
        <fullName evidence="4">Glycosyltransferase</fullName>
        <ecNumber evidence="4">2.4.-.-</ecNumber>
    </submittedName>
</protein>
<dbReference type="Proteomes" id="UP001589775">
    <property type="component" value="Unassembled WGS sequence"/>
</dbReference>
<dbReference type="Pfam" id="PF00534">
    <property type="entry name" value="Glycos_transf_1"/>
    <property type="match status" value="1"/>
</dbReference>
<dbReference type="Gene3D" id="3.40.50.2000">
    <property type="entry name" value="Glycogen Phosphorylase B"/>
    <property type="match status" value="2"/>
</dbReference>